<accession>A0A4R3YLC2</accession>
<dbReference type="EMBL" id="SMCQ01000025">
    <property type="protein sequence ID" value="TCV92962.1"/>
    <property type="molecule type" value="Genomic_DNA"/>
</dbReference>
<comment type="caution">
    <text evidence="1">The sequence shown here is derived from an EMBL/GenBank/DDBJ whole genome shotgun (WGS) entry which is preliminary data.</text>
</comment>
<sequence>MIEKTIFPDDYGIAFLSVDLFMEEIKKKKCKARKFISYFNKHMDIYFELIDKGIIVPFHPVNAGDVPIFIETESQNFVCPQGYQKIFQYDDFYLKVGPQGIVTLASFGYLEYYGKNIASGETKRSYFDLEGNESFSAIDFPLAQGEYQFSLIALKKIDRTEYEIKYDKGYAYGFYFSQPQDMIKDNLEKCDDDHYDFRLMSSNQGGKICVMM</sequence>
<proteinExistence type="predicted"/>
<organism evidence="1 2">
    <name type="scientific">Longibaculum muris</name>
    <dbReference type="NCBI Taxonomy" id="1796628"/>
    <lineage>
        <taxon>Bacteria</taxon>
        <taxon>Bacillati</taxon>
        <taxon>Bacillota</taxon>
        <taxon>Erysipelotrichia</taxon>
        <taxon>Erysipelotrichales</taxon>
        <taxon>Coprobacillaceae</taxon>
        <taxon>Longibaculum</taxon>
    </lineage>
</organism>
<evidence type="ECO:0000313" key="1">
    <source>
        <dbReference type="EMBL" id="TCV92962.1"/>
    </source>
</evidence>
<dbReference type="AlphaFoldDB" id="A0A4R3YLC2"/>
<keyword evidence="2" id="KW-1185">Reference proteome</keyword>
<name>A0A4R3YLC2_9FIRM</name>
<dbReference type="RefSeq" id="WP_132226496.1">
    <property type="nucleotide sequence ID" value="NZ_JANKBF010000001.1"/>
</dbReference>
<evidence type="ECO:0000313" key="2">
    <source>
        <dbReference type="Proteomes" id="UP000295515"/>
    </source>
</evidence>
<protein>
    <submittedName>
        <fullName evidence="1">Uncharacterized protein</fullName>
    </submittedName>
</protein>
<dbReference type="GeneID" id="98916458"/>
<reference evidence="1 2" key="1">
    <citation type="submission" date="2019-03" db="EMBL/GenBank/DDBJ databases">
        <title>Genomic Encyclopedia of Type Strains, Phase IV (KMG-IV): sequencing the most valuable type-strain genomes for metagenomic binning, comparative biology and taxonomic classification.</title>
        <authorList>
            <person name="Goeker M."/>
        </authorList>
    </citation>
    <scope>NUCLEOTIDE SEQUENCE [LARGE SCALE GENOMIC DNA]</scope>
    <source>
        <strain evidence="1 2">DSM 29487</strain>
    </source>
</reference>
<gene>
    <name evidence="1" type="ORF">EDD60_12550</name>
</gene>
<dbReference type="Proteomes" id="UP000295515">
    <property type="component" value="Unassembled WGS sequence"/>
</dbReference>